<dbReference type="Pfam" id="PF07103">
    <property type="entry name" value="DUF1365"/>
    <property type="match status" value="1"/>
</dbReference>
<dbReference type="PANTHER" id="PTHR33973:SF4">
    <property type="entry name" value="OS07G0153300 PROTEIN"/>
    <property type="match status" value="1"/>
</dbReference>
<accession>A0A3S3SAJ4</accession>
<evidence type="ECO:0000313" key="2">
    <source>
        <dbReference type="Proteomes" id="UP000287687"/>
    </source>
</evidence>
<dbReference type="Proteomes" id="UP000287687">
    <property type="component" value="Unassembled WGS sequence"/>
</dbReference>
<dbReference type="AlphaFoldDB" id="A0A3S3SAJ4"/>
<proteinExistence type="predicted"/>
<dbReference type="PANTHER" id="PTHR33973">
    <property type="entry name" value="OS07G0153300 PROTEIN"/>
    <property type="match status" value="1"/>
</dbReference>
<reference evidence="1 2" key="1">
    <citation type="submission" date="2019-01" db="EMBL/GenBank/DDBJ databases">
        <title>The draft genome of Rhizobium sp. 24NR.</title>
        <authorList>
            <person name="Liu L."/>
            <person name="Liang L."/>
            <person name="Shi S."/>
            <person name="Xu L."/>
            <person name="Wang X."/>
            <person name="Li L."/>
            <person name="Zhang X."/>
        </authorList>
    </citation>
    <scope>NUCLEOTIDE SEQUENCE [LARGE SCALE GENOMIC DNA]</scope>
    <source>
        <strain evidence="1 2">24NR</strain>
    </source>
</reference>
<dbReference type="OrthoDB" id="9778801at2"/>
<comment type="caution">
    <text evidence="1">The sequence shown here is derived from an EMBL/GenBank/DDBJ whole genome shotgun (WGS) entry which is preliminary data.</text>
</comment>
<evidence type="ECO:0000313" key="1">
    <source>
        <dbReference type="EMBL" id="RWX75436.1"/>
    </source>
</evidence>
<dbReference type="RefSeq" id="WP_128444322.1">
    <property type="nucleotide sequence ID" value="NZ_SBIP01000004.1"/>
</dbReference>
<protein>
    <submittedName>
        <fullName evidence="1">DUF1365 family protein</fullName>
    </submittedName>
</protein>
<sequence length="273" mass="31150">MKAPLKSALFVGHVTHARVKPKVHKLGYRIYSLLLDLDELQELDTRLRLFSIDRFNLFSFHAKDRGDRTGVDLKGQVERAMRQAGVEPDGGPIQLLTMPRLLGWAFNPLSVFFCHAKGGELRAILWEVDNTFGERHSYMIPVEEQAPGAVIRQQCDKHFYVSPFMDLDLRYQFEVSPPGDRLAIRIDTHDREGLVMTARHLARRQDLSDVALLKAFCMIPLLTLRVVAGIYWEALKIWAKGVRLRKRPPPPREAISIVSKLAAKQEVEAHEPV</sequence>
<organism evidence="1 2">
    <name type="scientific">Neorhizobium lilium</name>
    <dbReference type="NCBI Taxonomy" id="2503024"/>
    <lineage>
        <taxon>Bacteria</taxon>
        <taxon>Pseudomonadati</taxon>
        <taxon>Pseudomonadota</taxon>
        <taxon>Alphaproteobacteria</taxon>
        <taxon>Hyphomicrobiales</taxon>
        <taxon>Rhizobiaceae</taxon>
        <taxon>Rhizobium/Agrobacterium group</taxon>
        <taxon>Neorhizobium</taxon>
    </lineage>
</organism>
<name>A0A3S3SAJ4_9HYPH</name>
<gene>
    <name evidence="1" type="ORF">EPK99_17185</name>
</gene>
<keyword evidence="2" id="KW-1185">Reference proteome</keyword>
<dbReference type="InterPro" id="IPR010775">
    <property type="entry name" value="DUF1365"/>
</dbReference>
<dbReference type="EMBL" id="SBIP01000004">
    <property type="protein sequence ID" value="RWX75436.1"/>
    <property type="molecule type" value="Genomic_DNA"/>
</dbReference>